<evidence type="ECO:0000313" key="2">
    <source>
        <dbReference type="Proteomes" id="UP000265520"/>
    </source>
</evidence>
<keyword evidence="1" id="KW-0238">DNA-binding</keyword>
<dbReference type="GO" id="GO:0003677">
    <property type="term" value="F:DNA binding"/>
    <property type="evidence" value="ECO:0007669"/>
    <property type="project" value="UniProtKB-KW"/>
</dbReference>
<sequence>ATLANTSIGGAIPATPALDVIPVSKQAEIAKKALLDNVRRLKVPIAYKFIVSY</sequence>
<name>A0A392SSP0_9FABA</name>
<organism evidence="1 2">
    <name type="scientific">Trifolium medium</name>
    <dbReference type="NCBI Taxonomy" id="97028"/>
    <lineage>
        <taxon>Eukaryota</taxon>
        <taxon>Viridiplantae</taxon>
        <taxon>Streptophyta</taxon>
        <taxon>Embryophyta</taxon>
        <taxon>Tracheophyta</taxon>
        <taxon>Spermatophyta</taxon>
        <taxon>Magnoliopsida</taxon>
        <taxon>eudicotyledons</taxon>
        <taxon>Gunneridae</taxon>
        <taxon>Pentapetalae</taxon>
        <taxon>rosids</taxon>
        <taxon>fabids</taxon>
        <taxon>Fabales</taxon>
        <taxon>Fabaceae</taxon>
        <taxon>Papilionoideae</taxon>
        <taxon>50 kb inversion clade</taxon>
        <taxon>NPAAA clade</taxon>
        <taxon>Hologalegina</taxon>
        <taxon>IRL clade</taxon>
        <taxon>Trifolieae</taxon>
        <taxon>Trifolium</taxon>
    </lineage>
</organism>
<reference evidence="1 2" key="1">
    <citation type="journal article" date="2018" name="Front. Plant Sci.">
        <title>Red Clover (Trifolium pratense) and Zigzag Clover (T. medium) - A Picture of Genomic Similarities and Differences.</title>
        <authorList>
            <person name="Dluhosova J."/>
            <person name="Istvanek J."/>
            <person name="Nedelnik J."/>
            <person name="Repkova J."/>
        </authorList>
    </citation>
    <scope>NUCLEOTIDE SEQUENCE [LARGE SCALE GENOMIC DNA]</scope>
    <source>
        <strain evidence="2">cv. 10/8</strain>
        <tissue evidence="1">Leaf</tissue>
    </source>
</reference>
<accession>A0A392SSP0</accession>
<dbReference type="Proteomes" id="UP000265520">
    <property type="component" value="Unassembled WGS sequence"/>
</dbReference>
<dbReference type="AlphaFoldDB" id="A0A392SSP0"/>
<comment type="caution">
    <text evidence="1">The sequence shown here is derived from an EMBL/GenBank/DDBJ whole genome shotgun (WGS) entry which is preliminary data.</text>
</comment>
<feature type="non-terminal residue" evidence="1">
    <location>
        <position position="1"/>
    </location>
</feature>
<proteinExistence type="predicted"/>
<evidence type="ECO:0000313" key="1">
    <source>
        <dbReference type="EMBL" id="MCI50940.1"/>
    </source>
</evidence>
<keyword evidence="2" id="KW-1185">Reference proteome</keyword>
<dbReference type="EMBL" id="LXQA010424345">
    <property type="protein sequence ID" value="MCI50940.1"/>
    <property type="molecule type" value="Genomic_DNA"/>
</dbReference>
<protein>
    <submittedName>
        <fullName evidence="1">GC-rich sequence DNA-binding factor-like protein</fullName>
    </submittedName>
</protein>